<dbReference type="Proteomes" id="UP000596196">
    <property type="component" value="Chromosome"/>
</dbReference>
<organism evidence="1 2">
    <name type="scientific">Bacillus mycoides</name>
    <dbReference type="NCBI Taxonomy" id="1405"/>
    <lineage>
        <taxon>Bacteria</taxon>
        <taxon>Bacillati</taxon>
        <taxon>Bacillota</taxon>
        <taxon>Bacilli</taxon>
        <taxon>Bacillales</taxon>
        <taxon>Bacillaceae</taxon>
        <taxon>Bacillus</taxon>
        <taxon>Bacillus cereus group</taxon>
    </lineage>
</organism>
<evidence type="ECO:0000313" key="2">
    <source>
        <dbReference type="Proteomes" id="UP000596196"/>
    </source>
</evidence>
<reference evidence="1 2" key="1">
    <citation type="submission" date="2020-12" db="EMBL/GenBank/DDBJ databases">
        <title>FDA dAtabase for Regulatory Grade micrObial Sequences (FDA-ARGOS): Supporting development and validation of Infectious Disease Dx tests.</title>
        <authorList>
            <person name="Nelson B."/>
            <person name="Plummer A."/>
            <person name="Tallon L."/>
            <person name="Sadzewicz L."/>
            <person name="Zhao X."/>
            <person name="Boylan J."/>
            <person name="Ott S."/>
            <person name="Bowen H."/>
            <person name="Vavikolanu K."/>
            <person name="Mehta A."/>
            <person name="Aluvathingal J."/>
            <person name="Nadendla S."/>
            <person name="Myers T."/>
            <person name="Yan Y."/>
            <person name="Sichtig H."/>
        </authorList>
    </citation>
    <scope>NUCLEOTIDE SEQUENCE [LARGE SCALE GENOMIC DNA]</scope>
    <source>
        <strain evidence="1 2">FDAARGOS_924</strain>
    </source>
</reference>
<proteinExistence type="predicted"/>
<protein>
    <submittedName>
        <fullName evidence="1">Uncharacterized protein</fullName>
    </submittedName>
</protein>
<sequence>MSYNGSDENLKVSPNFNFIDDVGSAKPLEHNVDGQKVIVPVRQYSKEGFVEMKTNSFRSLLDSLNDKIKKNWDSYEKEKRQTQLLNTKLLNKQAEIEMLKTRLKAYEKFENQQGKGRPKVLSGEELAIAYKHLKSYKEKTGRYNYSRTFRYMQENYAYEGSHVTLINSLREKHPEILDKPSQINTGQNKRSKPLLTDEMLEIAYKYRMKNSRIAEDGKRKYPNTMKINEYLKINHGYYGGVEQLKERLSVKIREQKGVQKMDPASLAVQKLFQEKLKGDK</sequence>
<keyword evidence="2" id="KW-1185">Reference proteome</keyword>
<name>A0ABX6Z6R2_BACMY</name>
<dbReference type="RefSeq" id="WP_003192848.1">
    <property type="nucleotide sequence ID" value="NZ_CP009692.1"/>
</dbReference>
<accession>A0ABX6Z6R2</accession>
<dbReference type="EMBL" id="CP065877">
    <property type="protein sequence ID" value="QQA15811.1"/>
    <property type="molecule type" value="Genomic_DNA"/>
</dbReference>
<gene>
    <name evidence="1" type="ORF">I6G81_26170</name>
</gene>
<evidence type="ECO:0000313" key="1">
    <source>
        <dbReference type="EMBL" id="QQA15811.1"/>
    </source>
</evidence>